<dbReference type="PANTHER" id="PTHR11328">
    <property type="entry name" value="MAJOR FACILITATOR SUPERFAMILY DOMAIN-CONTAINING PROTEIN"/>
    <property type="match status" value="1"/>
</dbReference>
<feature type="transmembrane region" description="Helical" evidence="7">
    <location>
        <begin position="301"/>
        <end position="319"/>
    </location>
</feature>
<dbReference type="InterPro" id="IPR036259">
    <property type="entry name" value="MFS_trans_sf"/>
</dbReference>
<dbReference type="FunFam" id="1.20.1250.20:FF:000183">
    <property type="entry name" value="sodium-dependent lysophosphatidylcholine symporter 1 isoform X2"/>
    <property type="match status" value="1"/>
</dbReference>
<dbReference type="GO" id="GO:0008643">
    <property type="term" value="P:carbohydrate transport"/>
    <property type="evidence" value="ECO:0007669"/>
    <property type="project" value="InterPro"/>
</dbReference>
<keyword evidence="3" id="KW-1003">Cell membrane</keyword>
<gene>
    <name evidence="8" type="ORF">ADM99_03975</name>
</gene>
<dbReference type="InterPro" id="IPR039672">
    <property type="entry name" value="MFS_2"/>
</dbReference>
<dbReference type="STRING" id="229920.ADM99_03975"/>
<dbReference type="Pfam" id="PF13347">
    <property type="entry name" value="MFS_2"/>
    <property type="match status" value="1"/>
</dbReference>
<evidence type="ECO:0000256" key="6">
    <source>
        <dbReference type="ARBA" id="ARBA00023136"/>
    </source>
</evidence>
<dbReference type="Proteomes" id="UP000050430">
    <property type="component" value="Unassembled WGS sequence"/>
</dbReference>
<keyword evidence="2" id="KW-0813">Transport</keyword>
<dbReference type="InterPro" id="IPR018043">
    <property type="entry name" value="Na/Gal_symport_CS"/>
</dbReference>
<proteinExistence type="predicted"/>
<name>A0A0P6XDY6_9CHLR</name>
<evidence type="ECO:0000256" key="5">
    <source>
        <dbReference type="ARBA" id="ARBA00022989"/>
    </source>
</evidence>
<dbReference type="PANTHER" id="PTHR11328:SF24">
    <property type="entry name" value="MAJOR FACILITATOR SUPERFAMILY (MFS) PROFILE DOMAIN-CONTAINING PROTEIN"/>
    <property type="match status" value="1"/>
</dbReference>
<feature type="transmembrane region" description="Helical" evidence="7">
    <location>
        <begin position="20"/>
        <end position="38"/>
    </location>
</feature>
<comment type="caution">
    <text evidence="8">The sequence shown here is derived from an EMBL/GenBank/DDBJ whole genome shotgun (WGS) entry which is preliminary data.</text>
</comment>
<dbReference type="GO" id="GO:0005886">
    <property type="term" value="C:plasma membrane"/>
    <property type="evidence" value="ECO:0007669"/>
    <property type="project" value="UniProtKB-SubCell"/>
</dbReference>
<keyword evidence="9" id="KW-1185">Reference proteome</keyword>
<evidence type="ECO:0000256" key="2">
    <source>
        <dbReference type="ARBA" id="ARBA00022448"/>
    </source>
</evidence>
<accession>A0A0P6XDY6</accession>
<dbReference type="EMBL" id="LGCK01000006">
    <property type="protein sequence ID" value="KPL73377.1"/>
    <property type="molecule type" value="Genomic_DNA"/>
</dbReference>
<feature type="transmembrane region" description="Helical" evidence="7">
    <location>
        <begin position="411"/>
        <end position="435"/>
    </location>
</feature>
<dbReference type="InterPro" id="IPR001927">
    <property type="entry name" value="Na/Gal_symport"/>
</dbReference>
<evidence type="ECO:0000256" key="7">
    <source>
        <dbReference type="SAM" id="Phobius"/>
    </source>
</evidence>
<dbReference type="OrthoDB" id="9764596at2"/>
<feature type="transmembrane region" description="Helical" evidence="7">
    <location>
        <begin position="235"/>
        <end position="253"/>
    </location>
</feature>
<dbReference type="PATRIC" id="fig|229920.5.peg.2443"/>
<feature type="transmembrane region" description="Helical" evidence="7">
    <location>
        <begin position="82"/>
        <end position="100"/>
    </location>
</feature>
<feature type="transmembrane region" description="Helical" evidence="7">
    <location>
        <begin position="180"/>
        <end position="202"/>
    </location>
</feature>
<dbReference type="GO" id="GO:0006814">
    <property type="term" value="P:sodium ion transport"/>
    <property type="evidence" value="ECO:0007669"/>
    <property type="project" value="InterPro"/>
</dbReference>
<feature type="transmembrane region" description="Helical" evidence="7">
    <location>
        <begin position="325"/>
        <end position="346"/>
    </location>
</feature>
<dbReference type="CDD" id="cd17332">
    <property type="entry name" value="MFS_MelB_like"/>
    <property type="match status" value="1"/>
</dbReference>
<feature type="transmembrane region" description="Helical" evidence="7">
    <location>
        <begin position="155"/>
        <end position="174"/>
    </location>
</feature>
<dbReference type="GO" id="GO:0015293">
    <property type="term" value="F:symporter activity"/>
    <property type="evidence" value="ECO:0007669"/>
    <property type="project" value="InterPro"/>
</dbReference>
<organism evidence="8 9">
    <name type="scientific">Leptolinea tardivitalis</name>
    <dbReference type="NCBI Taxonomy" id="229920"/>
    <lineage>
        <taxon>Bacteria</taxon>
        <taxon>Bacillati</taxon>
        <taxon>Chloroflexota</taxon>
        <taxon>Anaerolineae</taxon>
        <taxon>Anaerolineales</taxon>
        <taxon>Anaerolineaceae</taxon>
        <taxon>Leptolinea</taxon>
    </lineage>
</organism>
<dbReference type="SUPFAM" id="SSF103473">
    <property type="entry name" value="MFS general substrate transporter"/>
    <property type="match status" value="1"/>
</dbReference>
<evidence type="ECO:0000256" key="3">
    <source>
        <dbReference type="ARBA" id="ARBA00022475"/>
    </source>
</evidence>
<dbReference type="Gene3D" id="1.20.1250.20">
    <property type="entry name" value="MFS general substrate transporter like domains"/>
    <property type="match status" value="2"/>
</dbReference>
<comment type="subcellular location">
    <subcellularLocation>
        <location evidence="1">Cell membrane</location>
        <topology evidence="1">Multi-pass membrane protein</topology>
    </subcellularLocation>
</comment>
<dbReference type="NCBIfam" id="TIGR00792">
    <property type="entry name" value="gph"/>
    <property type="match status" value="1"/>
</dbReference>
<dbReference type="AlphaFoldDB" id="A0A0P6XDY6"/>
<keyword evidence="4 7" id="KW-0812">Transmembrane</keyword>
<dbReference type="RefSeq" id="WP_062421797.1">
    <property type="nucleotide sequence ID" value="NZ_BBYA01000009.1"/>
</dbReference>
<evidence type="ECO:0000256" key="1">
    <source>
        <dbReference type="ARBA" id="ARBA00004651"/>
    </source>
</evidence>
<protein>
    <recommendedName>
        <fullName evidence="10">Sugar transporter</fullName>
    </recommendedName>
</protein>
<evidence type="ECO:0000313" key="8">
    <source>
        <dbReference type="EMBL" id="KPL73377.1"/>
    </source>
</evidence>
<evidence type="ECO:0000313" key="9">
    <source>
        <dbReference type="Proteomes" id="UP000050430"/>
    </source>
</evidence>
<reference evidence="8 9" key="1">
    <citation type="submission" date="2015-07" db="EMBL/GenBank/DDBJ databases">
        <title>Genome sequence of Leptolinea tardivitalis DSM 16556.</title>
        <authorList>
            <person name="Hemp J."/>
            <person name="Ward L.M."/>
            <person name="Pace L.A."/>
            <person name="Fischer W.W."/>
        </authorList>
    </citation>
    <scope>NUCLEOTIDE SEQUENCE [LARGE SCALE GENOMIC DNA]</scope>
    <source>
        <strain evidence="8 9">YMTK-2</strain>
    </source>
</reference>
<dbReference type="PROSITE" id="PS00872">
    <property type="entry name" value="NA_GALACTOSIDE_SYMP"/>
    <property type="match status" value="1"/>
</dbReference>
<sequence length="469" mass="51586">MTTSTRLSSKTKLAYGVGDLGAAIATAINGFFLLNFLINVAGLRPGIAGNVFLVAKIWDAVNDPIIGWLTDRTVSKFGRRRPWLLIGAIPFGLAFFLQWIVPPLNETGLFWYYLLIAILLDTAYTAVNVPYVSLTAELTQDYDERTRLSSVRMGFSILGGVLAAFFHGIIVSQFPQDPKLGYMVSAAVWAVTIAGPCFITFFGTKEPDFAINAKPAVEGPGFFEGLKIALSNKPFILVTTIYMLSWLAIQFAQNNLQLYTKDWIKMDMGLFSFLLLAIQFSSFIWVLIWAKVSEKIGKQNVYYLGAGFFVLALMGLFFLQPGQVVATFVLAVIAGIGISVGYLVPWSMVPDVVELDELETGQRREGVFYGFFVFLQKMGLAVGLFISGWALELSGYVNATPGLPDPVQPASALFAIRVLIGPASAVILLLSFLAVKAYPITREKHAEIKVELDKRKNNQPIPSTLLPEE</sequence>
<feature type="transmembrane region" description="Helical" evidence="7">
    <location>
        <begin position="268"/>
        <end position="289"/>
    </location>
</feature>
<keyword evidence="6 7" id="KW-0472">Membrane</keyword>
<evidence type="ECO:0008006" key="10">
    <source>
        <dbReference type="Google" id="ProtNLM"/>
    </source>
</evidence>
<feature type="transmembrane region" description="Helical" evidence="7">
    <location>
        <begin position="367"/>
        <end position="391"/>
    </location>
</feature>
<evidence type="ECO:0000256" key="4">
    <source>
        <dbReference type="ARBA" id="ARBA00022692"/>
    </source>
</evidence>
<feature type="transmembrane region" description="Helical" evidence="7">
    <location>
        <begin position="112"/>
        <end position="134"/>
    </location>
</feature>
<keyword evidence="5 7" id="KW-1133">Transmembrane helix</keyword>